<evidence type="ECO:0000256" key="1">
    <source>
        <dbReference type="SAM" id="MobiDB-lite"/>
    </source>
</evidence>
<organism evidence="3 4">
    <name type="scientific">Methylocystis borbori</name>
    <dbReference type="NCBI Taxonomy" id="3118750"/>
    <lineage>
        <taxon>Bacteria</taxon>
        <taxon>Pseudomonadati</taxon>
        <taxon>Pseudomonadota</taxon>
        <taxon>Alphaproteobacteria</taxon>
        <taxon>Hyphomicrobiales</taxon>
        <taxon>Methylocystaceae</taxon>
        <taxon>Methylocystis</taxon>
    </lineage>
</organism>
<keyword evidence="4" id="KW-1185">Reference proteome</keyword>
<feature type="region of interest" description="Disordered" evidence="1">
    <location>
        <begin position="253"/>
        <end position="329"/>
    </location>
</feature>
<comment type="caution">
    <text evidence="3">The sequence shown here is derived from an EMBL/GenBank/DDBJ whole genome shotgun (WGS) entry which is preliminary data.</text>
</comment>
<accession>A0ABU7XFT3</accession>
<gene>
    <name evidence="3" type="ORF">V3H18_06840</name>
</gene>
<name>A0ABU7XFT3_9HYPH</name>
<reference evidence="3 4" key="1">
    <citation type="submission" date="2024-02" db="EMBL/GenBank/DDBJ databases">
        <authorList>
            <person name="Grouzdev D."/>
        </authorList>
    </citation>
    <scope>NUCLEOTIDE SEQUENCE [LARGE SCALE GENOMIC DNA]</scope>
    <source>
        <strain evidence="3 4">9N</strain>
    </source>
</reference>
<feature type="non-terminal residue" evidence="3">
    <location>
        <position position="329"/>
    </location>
</feature>
<evidence type="ECO:0000313" key="3">
    <source>
        <dbReference type="EMBL" id="MEF3366253.1"/>
    </source>
</evidence>
<keyword evidence="2" id="KW-0812">Transmembrane</keyword>
<proteinExistence type="predicted"/>
<evidence type="ECO:0000256" key="2">
    <source>
        <dbReference type="SAM" id="Phobius"/>
    </source>
</evidence>
<feature type="region of interest" description="Disordered" evidence="1">
    <location>
        <begin position="218"/>
        <end position="240"/>
    </location>
</feature>
<keyword evidence="2" id="KW-1133">Transmembrane helix</keyword>
<feature type="transmembrane region" description="Helical" evidence="2">
    <location>
        <begin position="177"/>
        <end position="196"/>
    </location>
</feature>
<dbReference type="RefSeq" id="WP_332081236.1">
    <property type="nucleotide sequence ID" value="NZ_JAZHYN010000015.1"/>
</dbReference>
<keyword evidence="2" id="KW-0472">Membrane</keyword>
<evidence type="ECO:0000313" key="4">
    <source>
        <dbReference type="Proteomes" id="UP001350748"/>
    </source>
</evidence>
<protein>
    <submittedName>
        <fullName evidence="3">SPOR domain-containing protein</fullName>
    </submittedName>
</protein>
<dbReference type="EMBL" id="JAZHYN010000015">
    <property type="protein sequence ID" value="MEF3366253.1"/>
    <property type="molecule type" value="Genomic_DNA"/>
</dbReference>
<sequence length="329" mass="35363">MREDTVRGPAIDLGEFERRLRGPDKRRVGDDPLSELARLMDSYETANADPYGRILAEPEAPARAPAVELRGSYDAAPPAADEAPHYEAAHYDPSHYHEPAFDAAAEPAYPDERDYYQAQADGRYAEAPVEAPVYDPAYHGGAEGGWTDDSQYLDYGQSEEEYEQDEPRRFGGWLRPWHAVVAISLIAVASIGFAFWHRNGSDASREIATIVAPEGPVKVRPTTDAGTSAPDAGTAVLDRKEPTPVKQVVANQEQAVDPTVSPRVVQLGNGPVNAPHEAAPPSAAQPRRVKTVTVRPDGSPVENEALPPAVAKATRPPPAAEPAPDATTG</sequence>
<dbReference type="Proteomes" id="UP001350748">
    <property type="component" value="Unassembled WGS sequence"/>
</dbReference>